<reference evidence="1" key="2">
    <citation type="submission" date="2025-08" db="UniProtKB">
        <authorList>
            <consortium name="Ensembl"/>
        </authorList>
    </citation>
    <scope>IDENTIFICATION</scope>
</reference>
<gene>
    <name evidence="1" type="primary">ssuh2rs1</name>
</gene>
<proteinExistence type="predicted"/>
<name>A0A667ZT53_9TELE</name>
<dbReference type="AlphaFoldDB" id="A0A667ZT53"/>
<dbReference type="GO" id="GO:0051082">
    <property type="term" value="F:unfolded protein binding"/>
    <property type="evidence" value="ECO:0007669"/>
    <property type="project" value="InterPro"/>
</dbReference>
<reference evidence="1" key="3">
    <citation type="submission" date="2025-09" db="UniProtKB">
        <authorList>
            <consortium name="Ensembl"/>
        </authorList>
    </citation>
    <scope>IDENTIFICATION</scope>
</reference>
<dbReference type="FunCoup" id="A0A667ZT53">
    <property type="interactions" value="112"/>
</dbReference>
<dbReference type="Proteomes" id="UP000472263">
    <property type="component" value="Chromosome 7"/>
</dbReference>
<reference evidence="1" key="1">
    <citation type="submission" date="2019-06" db="EMBL/GenBank/DDBJ databases">
        <authorList>
            <consortium name="Wellcome Sanger Institute Data Sharing"/>
        </authorList>
    </citation>
    <scope>NUCLEOTIDE SEQUENCE [LARGE SCALE GENOMIC DNA]</scope>
</reference>
<dbReference type="InParanoid" id="A0A667ZT53"/>
<dbReference type="CDD" id="cd10719">
    <property type="entry name" value="DnaJ_zf"/>
    <property type="match status" value="1"/>
</dbReference>
<dbReference type="Ensembl" id="ENSMMDT00005046993.1">
    <property type="protein sequence ID" value="ENSMMDP00005046075.1"/>
    <property type="gene ID" value="ENSMMDG00005021101.1"/>
</dbReference>
<dbReference type="InterPro" id="IPR052789">
    <property type="entry name" value="SSUH2_homolog"/>
</dbReference>
<accession>A0A667ZT53</accession>
<sequence>FGFPVIFSTSECYGATSSGYAPAAGAMPAMYAPPTSEIQGPSAPPASMFDSVPGYEGTVAGGGGGFLPPPMPSFPVPQPEPGPSQPHWNIPSISEDTAREAFVLFASNKCCYSSGPAKDGVITGMEAFNTYRYRLETFTESRSTEWSQEPYRGQSVDAFSQPPPGPWDIPAKTPGFFQDGKQSIRVPYTSSVKTCHVCLGMGKRPCSECAGAGNKVCWVCNGSGYRLSDDRCSHCNGRGRENCSHCHGQGSKQCSTCHGKQQLLTYINLTVKWTNNQDSYVVEQQSGLQVDNLSKVSGKELFRDSQYLVYPVMGFPDPSVVRAAERLVNEHQGKYSRTSRILQQRQTIELIPITKVTYSWKGNSHIYFVYGNEFKVSADNYPATCCCTIM</sequence>
<dbReference type="Gene3D" id="6.20.20.10">
    <property type="match status" value="1"/>
</dbReference>
<dbReference type="GO" id="GO:0042476">
    <property type="term" value="P:odontogenesis"/>
    <property type="evidence" value="ECO:0007669"/>
    <property type="project" value="Ensembl"/>
</dbReference>
<evidence type="ECO:0000313" key="2">
    <source>
        <dbReference type="Proteomes" id="UP000472263"/>
    </source>
</evidence>
<evidence type="ECO:0000313" key="1">
    <source>
        <dbReference type="Ensembl" id="ENSMMDP00005046075.1"/>
    </source>
</evidence>
<dbReference type="PANTHER" id="PTHR48465:SF1">
    <property type="entry name" value="PROTEIN SSUH2 HOMOLOG"/>
    <property type="match status" value="1"/>
</dbReference>
<dbReference type="GO" id="GO:0031072">
    <property type="term" value="F:heat shock protein binding"/>
    <property type="evidence" value="ECO:0007669"/>
    <property type="project" value="InterPro"/>
</dbReference>
<organism evidence="1 2">
    <name type="scientific">Myripristis murdjan</name>
    <name type="common">pinecone soldierfish</name>
    <dbReference type="NCBI Taxonomy" id="586833"/>
    <lineage>
        <taxon>Eukaryota</taxon>
        <taxon>Metazoa</taxon>
        <taxon>Chordata</taxon>
        <taxon>Craniata</taxon>
        <taxon>Vertebrata</taxon>
        <taxon>Euteleostomi</taxon>
        <taxon>Actinopterygii</taxon>
        <taxon>Neopterygii</taxon>
        <taxon>Teleostei</taxon>
        <taxon>Neoteleostei</taxon>
        <taxon>Acanthomorphata</taxon>
        <taxon>Holocentriformes</taxon>
        <taxon>Holocentridae</taxon>
        <taxon>Myripristis</taxon>
    </lineage>
</organism>
<dbReference type="InterPro" id="IPR001305">
    <property type="entry name" value="HSP_DnaJ_Cys-rich_dom"/>
</dbReference>
<dbReference type="PANTHER" id="PTHR48465">
    <property type="entry name" value="PROTEIN SSUH2 HOMOLOG"/>
    <property type="match status" value="1"/>
</dbReference>
<dbReference type="GeneTree" id="ENSGT00940000163873"/>
<protein>
    <submittedName>
        <fullName evidence="1">Ssu-2 homolog, related sequence 1</fullName>
    </submittedName>
</protein>
<keyword evidence="2" id="KW-1185">Reference proteome</keyword>